<gene>
    <name evidence="1" type="ORF">D7M11_33605</name>
</gene>
<sequence>MNNNEGYSASGTGGQTINVLPHQNMVVVTTGSTTNFNLPTLLLEQFIIPSISSKPLENISIAGRTLQEVLHAESPPVVSQTIEIPPFAKDISGKRYDFENGAFSYTFDFLNNNVGSLTIEFKGVKRTRSFGFNGNYMAYYDPSEISPINSTVATATFDNNAINLQLKELQSYAEYLLTFTLDHDKVKLKLTNLYNDLYPSSATEAEGKLAQ</sequence>
<keyword evidence="2" id="KW-1185">Reference proteome</keyword>
<reference evidence="1 2" key="1">
    <citation type="journal article" date="2007" name="Int. J. Syst. Evol. Microbiol.">
        <title>Paenibacillus ginsengarvi sp. nov., isolated from soil from ginseng cultivation.</title>
        <authorList>
            <person name="Yoon M.H."/>
            <person name="Ten L.N."/>
            <person name="Im W.T."/>
        </authorList>
    </citation>
    <scope>NUCLEOTIDE SEQUENCE [LARGE SCALE GENOMIC DNA]</scope>
    <source>
        <strain evidence="1 2">KCTC 13059</strain>
    </source>
</reference>
<proteinExistence type="predicted"/>
<dbReference type="Proteomes" id="UP000282311">
    <property type="component" value="Unassembled WGS sequence"/>
</dbReference>
<comment type="caution">
    <text evidence="1">The sequence shown here is derived from an EMBL/GenBank/DDBJ whole genome shotgun (WGS) entry which is preliminary data.</text>
</comment>
<evidence type="ECO:0000313" key="2">
    <source>
        <dbReference type="Proteomes" id="UP000282311"/>
    </source>
</evidence>
<evidence type="ECO:0000313" key="1">
    <source>
        <dbReference type="EMBL" id="RKN64583.1"/>
    </source>
</evidence>
<protein>
    <submittedName>
        <fullName evidence="1">Uncharacterized protein</fullName>
    </submittedName>
</protein>
<dbReference type="EMBL" id="RBAH01000041">
    <property type="protein sequence ID" value="RKN64583.1"/>
    <property type="molecule type" value="Genomic_DNA"/>
</dbReference>
<organism evidence="1 2">
    <name type="scientific">Paenibacillus ginsengarvi</name>
    <dbReference type="NCBI Taxonomy" id="400777"/>
    <lineage>
        <taxon>Bacteria</taxon>
        <taxon>Bacillati</taxon>
        <taxon>Bacillota</taxon>
        <taxon>Bacilli</taxon>
        <taxon>Bacillales</taxon>
        <taxon>Paenibacillaceae</taxon>
        <taxon>Paenibacillus</taxon>
    </lineage>
</organism>
<dbReference type="AlphaFoldDB" id="A0A3B0AW88"/>
<accession>A0A3B0AW88</accession>
<dbReference type="RefSeq" id="WP_120751651.1">
    <property type="nucleotide sequence ID" value="NZ_RBAH01000041.1"/>
</dbReference>
<name>A0A3B0AW88_9BACL</name>